<keyword evidence="5" id="KW-0460">Magnesium</keyword>
<dbReference type="PANTHER" id="PTHR43285">
    <property type="entry name" value="ANTHRANILATE PHOSPHORIBOSYLTRANSFERASE"/>
    <property type="match status" value="1"/>
</dbReference>
<comment type="function">
    <text evidence="5">Catalyzes the transfer of the phosphoribosyl group of 5-phosphorylribose-1-pyrophosphate (PRPP) to anthranilate to yield N-(5'-phosphoribosyl)-anthranilate (PRA).</text>
</comment>
<dbReference type="GO" id="GO:0004048">
    <property type="term" value="F:anthranilate phosphoribosyltransferase activity"/>
    <property type="evidence" value="ECO:0007669"/>
    <property type="project" value="UniProtKB-UniRule"/>
</dbReference>
<dbReference type="InterPro" id="IPR017459">
    <property type="entry name" value="Glycosyl_Trfase_fam3_N_dom"/>
</dbReference>
<feature type="binding site" evidence="5">
    <location>
        <position position="250"/>
    </location>
    <ligand>
        <name>Mg(2+)</name>
        <dbReference type="ChEBI" id="CHEBI:18420"/>
        <label>2</label>
    </ligand>
</feature>
<keyword evidence="10" id="KW-1185">Reference proteome</keyword>
<keyword evidence="5" id="KW-0479">Metal-binding</keyword>
<keyword evidence="2 5" id="KW-0808">Transferase</keyword>
<comment type="catalytic activity">
    <reaction evidence="5">
        <text>N-(5-phospho-beta-D-ribosyl)anthranilate + diphosphate = 5-phospho-alpha-D-ribose 1-diphosphate + anthranilate</text>
        <dbReference type="Rhea" id="RHEA:11768"/>
        <dbReference type="ChEBI" id="CHEBI:16567"/>
        <dbReference type="ChEBI" id="CHEBI:18277"/>
        <dbReference type="ChEBI" id="CHEBI:33019"/>
        <dbReference type="ChEBI" id="CHEBI:58017"/>
        <dbReference type="EC" id="2.4.2.18"/>
    </reaction>
</comment>
<keyword evidence="5" id="KW-0028">Amino-acid biosynthesis</keyword>
<dbReference type="HAMAP" id="MF_00211">
    <property type="entry name" value="TrpD"/>
    <property type="match status" value="1"/>
</dbReference>
<gene>
    <name evidence="5" type="primary">trpD</name>
    <name evidence="9" type="ORF">EV643_13558</name>
</gene>
<evidence type="ECO:0000256" key="2">
    <source>
        <dbReference type="ARBA" id="ARBA00022679"/>
    </source>
</evidence>
<comment type="subunit">
    <text evidence="5">Homodimer.</text>
</comment>
<dbReference type="SUPFAM" id="SSF52418">
    <property type="entry name" value="Nucleoside phosphorylase/phosphoribosyltransferase catalytic domain"/>
    <property type="match status" value="1"/>
</dbReference>
<evidence type="ECO:0000256" key="5">
    <source>
        <dbReference type="HAMAP-Rule" id="MF_00211"/>
    </source>
</evidence>
<dbReference type="GO" id="GO:0005829">
    <property type="term" value="C:cytosol"/>
    <property type="evidence" value="ECO:0007669"/>
    <property type="project" value="TreeGrafter"/>
</dbReference>
<name>A0A4R6J5M6_9ACTN</name>
<feature type="domain" description="Glycosyl transferase family 3" evidence="7">
    <location>
        <begin position="99"/>
        <end position="348"/>
    </location>
</feature>
<proteinExistence type="inferred from homology"/>
<dbReference type="Pfam" id="PF02885">
    <property type="entry name" value="Glycos_trans_3N"/>
    <property type="match status" value="1"/>
</dbReference>
<dbReference type="Gene3D" id="1.20.970.10">
    <property type="entry name" value="Transferase, Pyrimidine Nucleoside Phosphorylase, Chain C"/>
    <property type="match status" value="1"/>
</dbReference>
<dbReference type="SUPFAM" id="SSF47648">
    <property type="entry name" value="Nucleoside phosphorylase/phosphoribosyltransferase N-terminal domain"/>
    <property type="match status" value="1"/>
</dbReference>
<feature type="binding site" evidence="5">
    <location>
        <position position="146"/>
    </location>
    <ligand>
        <name>5-phospho-alpha-D-ribose 1-diphosphate</name>
        <dbReference type="ChEBI" id="CHEBI:58017"/>
    </ligand>
</feature>
<evidence type="ECO:0000256" key="4">
    <source>
        <dbReference type="ARBA" id="ARBA00023141"/>
    </source>
</evidence>
<protein>
    <recommendedName>
        <fullName evidence="5">Anthranilate phosphoribosyltransferase</fullName>
        <ecNumber evidence="5">2.4.2.18</ecNumber>
    </recommendedName>
</protein>
<feature type="binding site" evidence="5">
    <location>
        <begin position="115"/>
        <end position="118"/>
    </location>
    <ligand>
        <name>5-phospho-alpha-D-ribose 1-diphosphate</name>
        <dbReference type="ChEBI" id="CHEBI:58017"/>
    </ligand>
</feature>
<comment type="cofactor">
    <cofactor evidence="5">
        <name>Mg(2+)</name>
        <dbReference type="ChEBI" id="CHEBI:18420"/>
    </cofactor>
    <text evidence="5">Binds 2 magnesium ions per monomer.</text>
</comment>
<evidence type="ECO:0000313" key="10">
    <source>
        <dbReference type="Proteomes" id="UP000295388"/>
    </source>
</evidence>
<dbReference type="NCBIfam" id="TIGR01245">
    <property type="entry name" value="trpD"/>
    <property type="match status" value="1"/>
</dbReference>
<sequence length="359" mass="36697">MTTRTTDRIPPGSRAADRVSPTGSDRTWAGLIGELLDGRDLDPPDTAGAMEQLVRGNASPAQVSGFLIALRAKGETAAEIAGLAAALRGQATPVEIPGPTIDLVGTGGDRLGVVNVSTMAAIVVAATGTTVVKHGGRAASSPTGGSADLVEALGVRLDLSPTETARVAREARITFLFAPQYNPGLKQVAVVRRELAVPTAFNVLGPLINPADPAFGLVGVAAARMQPVIAAVLAERGCTALVVRGEDGLDKVTTTGPSRVLVVRDGSVGEVLLDPVSLGLRRSSLDELRDSDAVGVLRRLLDGVRGPVRDVVLLNAAAALTTLTGGSLVEQLPLCIERCAEAIDSGAAAATVDRWVAVA</sequence>
<feature type="binding site" evidence="5">
    <location>
        <begin position="133"/>
        <end position="141"/>
    </location>
    <ligand>
        <name>5-phospho-alpha-D-ribose 1-diphosphate</name>
        <dbReference type="ChEBI" id="CHEBI:58017"/>
    </ligand>
</feature>
<feature type="region of interest" description="Disordered" evidence="6">
    <location>
        <begin position="1"/>
        <end position="24"/>
    </location>
</feature>
<feature type="binding site" evidence="5">
    <location>
        <position position="117"/>
    </location>
    <ligand>
        <name>Mg(2+)</name>
        <dbReference type="ChEBI" id="CHEBI:18420"/>
        <label>1</label>
    </ligand>
</feature>
<evidence type="ECO:0000259" key="8">
    <source>
        <dbReference type="Pfam" id="PF02885"/>
    </source>
</evidence>
<comment type="caution">
    <text evidence="9">The sequence shown here is derived from an EMBL/GenBank/DDBJ whole genome shotgun (WGS) entry which is preliminary data.</text>
</comment>
<dbReference type="Proteomes" id="UP000295388">
    <property type="component" value="Unassembled WGS sequence"/>
</dbReference>
<keyword evidence="4 5" id="KW-0057">Aromatic amino acid biosynthesis</keyword>
<dbReference type="GO" id="GO:0000162">
    <property type="term" value="P:L-tryptophan biosynthetic process"/>
    <property type="evidence" value="ECO:0007669"/>
    <property type="project" value="UniProtKB-UniRule"/>
</dbReference>
<feature type="domain" description="Glycosyl transferase family 3 N-terminal" evidence="8">
    <location>
        <begin position="31"/>
        <end position="89"/>
    </location>
</feature>
<dbReference type="AlphaFoldDB" id="A0A4R6J5M6"/>
<dbReference type="OrthoDB" id="9806430at2"/>
<organism evidence="9 10">
    <name type="scientific">Kribbella caucasensis</name>
    <dbReference type="NCBI Taxonomy" id="2512215"/>
    <lineage>
        <taxon>Bacteria</taxon>
        <taxon>Bacillati</taxon>
        <taxon>Actinomycetota</taxon>
        <taxon>Actinomycetes</taxon>
        <taxon>Propionibacteriales</taxon>
        <taxon>Kribbellaceae</taxon>
        <taxon>Kribbella</taxon>
    </lineage>
</organism>
<dbReference type="InterPro" id="IPR035902">
    <property type="entry name" value="Nuc_phospho_transferase"/>
</dbReference>
<comment type="caution">
    <text evidence="5">Lacks conserved residue(s) required for the propagation of feature annotation.</text>
</comment>
<feature type="binding site" evidence="5">
    <location>
        <begin position="108"/>
        <end position="109"/>
    </location>
    <ligand>
        <name>5-phospho-alpha-D-ribose 1-diphosphate</name>
        <dbReference type="ChEBI" id="CHEBI:58017"/>
    </ligand>
</feature>
<evidence type="ECO:0000259" key="7">
    <source>
        <dbReference type="Pfam" id="PF00591"/>
    </source>
</evidence>
<dbReference type="InterPro" id="IPR000312">
    <property type="entry name" value="Glycosyl_Trfase_fam3"/>
</dbReference>
<reference evidence="9 10" key="1">
    <citation type="submission" date="2019-03" db="EMBL/GenBank/DDBJ databases">
        <title>Genomic Encyclopedia of Type Strains, Phase III (KMG-III): the genomes of soil and plant-associated and newly described type strains.</title>
        <authorList>
            <person name="Whitman W."/>
        </authorList>
    </citation>
    <scope>NUCLEOTIDE SEQUENCE [LARGE SCALE GENOMIC DNA]</scope>
    <source>
        <strain evidence="9 10">VKM Ac-2527</strain>
    </source>
</reference>
<dbReference type="InterPro" id="IPR036320">
    <property type="entry name" value="Glycosyl_Trfase_fam3_N_dom_sf"/>
</dbReference>
<evidence type="ECO:0000256" key="6">
    <source>
        <dbReference type="SAM" id="MobiDB-lite"/>
    </source>
</evidence>
<comment type="similarity">
    <text evidence="5">Belongs to the anthranilate phosphoribosyltransferase family.</text>
</comment>
<dbReference type="UniPathway" id="UPA00035">
    <property type="reaction ID" value="UER00041"/>
</dbReference>
<evidence type="ECO:0000256" key="1">
    <source>
        <dbReference type="ARBA" id="ARBA00022676"/>
    </source>
</evidence>
<dbReference type="InterPro" id="IPR005940">
    <property type="entry name" value="Anthranilate_Pribosyl_Tfrase"/>
</dbReference>
<feature type="binding site" evidence="5">
    <location>
        <position position="105"/>
    </location>
    <ligand>
        <name>anthranilate</name>
        <dbReference type="ChEBI" id="CHEBI:16567"/>
        <label>1</label>
    </ligand>
</feature>
<keyword evidence="1 5" id="KW-0328">Glycosyltransferase</keyword>
<dbReference type="PANTHER" id="PTHR43285:SF2">
    <property type="entry name" value="ANTHRANILATE PHOSPHORIBOSYLTRANSFERASE"/>
    <property type="match status" value="1"/>
</dbReference>
<dbReference type="Pfam" id="PF00591">
    <property type="entry name" value="Glycos_transf_3"/>
    <property type="match status" value="1"/>
</dbReference>
<dbReference type="GO" id="GO:0000287">
    <property type="term" value="F:magnesium ion binding"/>
    <property type="evidence" value="ECO:0007669"/>
    <property type="project" value="UniProtKB-UniRule"/>
</dbReference>
<feature type="binding site" evidence="5">
    <location>
        <position position="192"/>
    </location>
    <ligand>
        <name>anthranilate</name>
        <dbReference type="ChEBI" id="CHEBI:16567"/>
        <label>2</label>
    </ligand>
</feature>
<evidence type="ECO:0000256" key="3">
    <source>
        <dbReference type="ARBA" id="ARBA00022822"/>
    </source>
</evidence>
<dbReference type="RefSeq" id="WP_133805516.1">
    <property type="nucleotide sequence ID" value="NZ_SNWQ01000035.1"/>
</dbReference>
<accession>A0A4R6J5M6</accession>
<keyword evidence="3 5" id="KW-0822">Tryptophan biosynthesis</keyword>
<dbReference type="EMBL" id="SNWQ01000035">
    <property type="protein sequence ID" value="TDO30733.1"/>
    <property type="molecule type" value="Genomic_DNA"/>
</dbReference>
<comment type="pathway">
    <text evidence="5">Amino-acid biosynthesis; L-tryptophan biosynthesis; L-tryptophan from chorismate: step 2/5.</text>
</comment>
<evidence type="ECO:0000313" key="9">
    <source>
        <dbReference type="EMBL" id="TDO30733.1"/>
    </source>
</evidence>
<dbReference type="Gene3D" id="3.40.1030.10">
    <property type="entry name" value="Nucleoside phosphorylase/phosphoribosyltransferase catalytic domain"/>
    <property type="match status" value="1"/>
</dbReference>
<dbReference type="EC" id="2.4.2.18" evidence="5"/>
<feature type="binding site" evidence="5">
    <location>
        <position position="105"/>
    </location>
    <ligand>
        <name>5-phospho-alpha-D-ribose 1-diphosphate</name>
        <dbReference type="ChEBI" id="CHEBI:58017"/>
    </ligand>
</feature>